<feature type="compositionally biased region" description="Acidic residues" evidence="1">
    <location>
        <begin position="240"/>
        <end position="251"/>
    </location>
</feature>
<evidence type="ECO:0000256" key="1">
    <source>
        <dbReference type="SAM" id="MobiDB-lite"/>
    </source>
</evidence>
<evidence type="ECO:0000313" key="2">
    <source>
        <dbReference type="EMBL" id="KAK5174688.1"/>
    </source>
</evidence>
<dbReference type="AlphaFoldDB" id="A0AAV9PLD5"/>
<evidence type="ECO:0000313" key="3">
    <source>
        <dbReference type="Proteomes" id="UP001337655"/>
    </source>
</evidence>
<comment type="caution">
    <text evidence="2">The sequence shown here is derived from an EMBL/GenBank/DDBJ whole genome shotgun (WGS) entry which is preliminary data.</text>
</comment>
<organism evidence="2 3">
    <name type="scientific">Saxophila tyrrhenica</name>
    <dbReference type="NCBI Taxonomy" id="1690608"/>
    <lineage>
        <taxon>Eukaryota</taxon>
        <taxon>Fungi</taxon>
        <taxon>Dikarya</taxon>
        <taxon>Ascomycota</taxon>
        <taxon>Pezizomycotina</taxon>
        <taxon>Dothideomycetes</taxon>
        <taxon>Dothideomycetidae</taxon>
        <taxon>Mycosphaerellales</taxon>
        <taxon>Extremaceae</taxon>
        <taxon>Saxophila</taxon>
    </lineage>
</organism>
<feature type="compositionally biased region" description="Basic and acidic residues" evidence="1">
    <location>
        <begin position="224"/>
        <end position="239"/>
    </location>
</feature>
<dbReference type="RefSeq" id="XP_064663357.1">
    <property type="nucleotide sequence ID" value="XM_064799030.1"/>
</dbReference>
<dbReference type="GeneID" id="89923117"/>
<keyword evidence="3" id="KW-1185">Reference proteome</keyword>
<gene>
    <name evidence="2" type="ORF">LTR77_001770</name>
</gene>
<dbReference type="EMBL" id="JAVRRT010000002">
    <property type="protein sequence ID" value="KAK5174688.1"/>
    <property type="molecule type" value="Genomic_DNA"/>
</dbReference>
<proteinExistence type="predicted"/>
<protein>
    <submittedName>
        <fullName evidence="2">Uncharacterized protein</fullName>
    </submittedName>
</protein>
<sequence>MSERSSQVLKRKIQTETTLAERGLKKLAIDASQPSQKPMRARGVLQRRVHQISAERSPYALMSDERHSGRCTRKLKSLEELEDKPEYLADLFSSTHDLMTQNWTTLRIYTTIEHVSGNKFKHCYQKFERSQIVGIFTELCCEYDAAVAKLHRTGFTVVENWSSFAQELLRCGEDADVGESKVVEIKPAEPHRTLALLGCEGVRAVEHRLHTQWVEADDADDLELDNKLDMSHEPDTSEGREEDDWDKMDID</sequence>
<name>A0AAV9PLD5_9PEZI</name>
<feature type="region of interest" description="Disordered" evidence="1">
    <location>
        <begin position="224"/>
        <end position="251"/>
    </location>
</feature>
<accession>A0AAV9PLD5</accession>
<dbReference type="Proteomes" id="UP001337655">
    <property type="component" value="Unassembled WGS sequence"/>
</dbReference>
<reference evidence="2 3" key="1">
    <citation type="submission" date="2023-08" db="EMBL/GenBank/DDBJ databases">
        <title>Black Yeasts Isolated from many extreme environments.</title>
        <authorList>
            <person name="Coleine C."/>
            <person name="Stajich J.E."/>
            <person name="Selbmann L."/>
        </authorList>
    </citation>
    <scope>NUCLEOTIDE SEQUENCE [LARGE SCALE GENOMIC DNA]</scope>
    <source>
        <strain evidence="2 3">CCFEE 5935</strain>
    </source>
</reference>